<gene>
    <name evidence="1" type="ORF">PIB30_037356</name>
</gene>
<evidence type="ECO:0000313" key="1">
    <source>
        <dbReference type="EMBL" id="MED6146732.1"/>
    </source>
</evidence>
<evidence type="ECO:0000313" key="2">
    <source>
        <dbReference type="Proteomes" id="UP001341840"/>
    </source>
</evidence>
<reference evidence="1 2" key="1">
    <citation type="journal article" date="2023" name="Plants (Basel)">
        <title>Bridging the Gap: Combining Genomics and Transcriptomics Approaches to Understand Stylosanthes scabra, an Orphan Legume from the Brazilian Caatinga.</title>
        <authorList>
            <person name="Ferreira-Neto J.R.C."/>
            <person name="da Silva M.D."/>
            <person name="Binneck E."/>
            <person name="de Melo N.F."/>
            <person name="da Silva R.H."/>
            <person name="de Melo A.L.T.M."/>
            <person name="Pandolfi V."/>
            <person name="Bustamante F.O."/>
            <person name="Brasileiro-Vidal A.C."/>
            <person name="Benko-Iseppon A.M."/>
        </authorList>
    </citation>
    <scope>NUCLEOTIDE SEQUENCE [LARGE SCALE GENOMIC DNA]</scope>
    <source>
        <tissue evidence="1">Leaves</tissue>
    </source>
</reference>
<accession>A0ABU6TDD5</accession>
<protein>
    <submittedName>
        <fullName evidence="1">Uncharacterized protein</fullName>
    </submittedName>
</protein>
<dbReference type="Proteomes" id="UP001341840">
    <property type="component" value="Unassembled WGS sequence"/>
</dbReference>
<comment type="caution">
    <text evidence="1">The sequence shown here is derived from an EMBL/GenBank/DDBJ whole genome shotgun (WGS) entry which is preliminary data.</text>
</comment>
<name>A0ABU6TDD5_9FABA</name>
<sequence>MRVVGIEFLFPKILSLLQSDDNSSLSHRFILAPFAFLGHFQSDSNLSTPETLGQTYQGIEWMEIKYNQGIRTLPGRVYAQHSVYRVRKALGSHPIPGFLDLPFISSINAAVYTFAIIRKLDIWKILSWGLLLDLILESPSMFEICMPWGIQASKSFHAMSDLPMMIHGAFSRIPNSVSPPNLGFIVVKLVEESITSFDLYLPPLD</sequence>
<dbReference type="EMBL" id="JASCZI010090808">
    <property type="protein sequence ID" value="MED6146732.1"/>
    <property type="molecule type" value="Genomic_DNA"/>
</dbReference>
<organism evidence="1 2">
    <name type="scientific">Stylosanthes scabra</name>
    <dbReference type="NCBI Taxonomy" id="79078"/>
    <lineage>
        <taxon>Eukaryota</taxon>
        <taxon>Viridiplantae</taxon>
        <taxon>Streptophyta</taxon>
        <taxon>Embryophyta</taxon>
        <taxon>Tracheophyta</taxon>
        <taxon>Spermatophyta</taxon>
        <taxon>Magnoliopsida</taxon>
        <taxon>eudicotyledons</taxon>
        <taxon>Gunneridae</taxon>
        <taxon>Pentapetalae</taxon>
        <taxon>rosids</taxon>
        <taxon>fabids</taxon>
        <taxon>Fabales</taxon>
        <taxon>Fabaceae</taxon>
        <taxon>Papilionoideae</taxon>
        <taxon>50 kb inversion clade</taxon>
        <taxon>dalbergioids sensu lato</taxon>
        <taxon>Dalbergieae</taxon>
        <taxon>Pterocarpus clade</taxon>
        <taxon>Stylosanthes</taxon>
    </lineage>
</organism>
<proteinExistence type="predicted"/>
<keyword evidence="2" id="KW-1185">Reference proteome</keyword>